<keyword evidence="1" id="KW-0472">Membrane</keyword>
<comment type="caution">
    <text evidence="3">The sequence shown here is derived from an EMBL/GenBank/DDBJ whole genome shotgun (WGS) entry which is preliminary data.</text>
</comment>
<keyword evidence="4" id="KW-1185">Reference proteome</keyword>
<reference evidence="4" key="1">
    <citation type="submission" date="2018-12" db="EMBL/GenBank/DDBJ databases">
        <title>Tengunoibacter tsumagoiensis gen. nov., sp. nov., Dictyobacter kobayashii sp. nov., D. alpinus sp. nov., and D. joshuensis sp. nov. and description of Dictyobacteraceae fam. nov. within the order Ktedonobacterales isolated from Tengu-no-mugimeshi.</title>
        <authorList>
            <person name="Wang C.M."/>
            <person name="Zheng Y."/>
            <person name="Sakai Y."/>
            <person name="Toyoda A."/>
            <person name="Minakuchi Y."/>
            <person name="Abe K."/>
            <person name="Yokota A."/>
            <person name="Yabe S."/>
        </authorList>
    </citation>
    <scope>NUCLEOTIDE SEQUENCE [LARGE SCALE GENOMIC DNA]</scope>
    <source>
        <strain evidence="4">Uno3</strain>
    </source>
</reference>
<feature type="transmembrane region" description="Helical" evidence="1">
    <location>
        <begin position="43"/>
        <end position="63"/>
    </location>
</feature>
<sequence>MDFGTSSGLAFISGINAYLPLLSLALAADLWPDRFKLNPDFSILGSPWVIAILAILTLADLLADKIPGVDHVWDLIHTVLRPAAGAIVSAAADPHATGAWMPVLLAVGAGLATTTHITKSATRVTSTVTTAGCGNIVLSIIEDIVAVIGVFLALLAPYIMVGVVILFVLTFALLLPRFIRIFKRRKQRKLAVNQQPPTSLGGYPQRW</sequence>
<feature type="transmembrane region" description="Helical" evidence="1">
    <location>
        <begin position="98"/>
        <end position="118"/>
    </location>
</feature>
<gene>
    <name evidence="3" type="ORF">KTT_17320</name>
</gene>
<keyword evidence="1" id="KW-1133">Transmembrane helix</keyword>
<dbReference type="AlphaFoldDB" id="A0A401ZYG8"/>
<evidence type="ECO:0000256" key="1">
    <source>
        <dbReference type="SAM" id="Phobius"/>
    </source>
</evidence>
<dbReference type="Pfam" id="PF13548">
    <property type="entry name" value="DUF4126"/>
    <property type="match status" value="1"/>
</dbReference>
<feature type="transmembrane region" description="Helical" evidence="1">
    <location>
        <begin position="130"/>
        <end position="152"/>
    </location>
</feature>
<name>A0A401ZYG8_9CHLR</name>
<feature type="transmembrane region" description="Helical" evidence="1">
    <location>
        <begin position="158"/>
        <end position="179"/>
    </location>
</feature>
<accession>A0A401ZYG8</accession>
<evidence type="ECO:0000259" key="2">
    <source>
        <dbReference type="Pfam" id="PF13548"/>
    </source>
</evidence>
<proteinExistence type="predicted"/>
<dbReference type="RefSeq" id="WP_126579546.1">
    <property type="nucleotide sequence ID" value="NZ_BIFR01000001.1"/>
</dbReference>
<dbReference type="OrthoDB" id="161516at2"/>
<keyword evidence="1" id="KW-0812">Transmembrane</keyword>
<evidence type="ECO:0000313" key="4">
    <source>
        <dbReference type="Proteomes" id="UP000287352"/>
    </source>
</evidence>
<feature type="domain" description="DUF4126" evidence="2">
    <location>
        <begin position="6"/>
        <end position="176"/>
    </location>
</feature>
<dbReference type="Proteomes" id="UP000287352">
    <property type="component" value="Unassembled WGS sequence"/>
</dbReference>
<evidence type="ECO:0000313" key="3">
    <source>
        <dbReference type="EMBL" id="GCE11873.1"/>
    </source>
</evidence>
<organism evidence="3 4">
    <name type="scientific">Tengunoibacter tsumagoiensis</name>
    <dbReference type="NCBI Taxonomy" id="2014871"/>
    <lineage>
        <taxon>Bacteria</taxon>
        <taxon>Bacillati</taxon>
        <taxon>Chloroflexota</taxon>
        <taxon>Ktedonobacteria</taxon>
        <taxon>Ktedonobacterales</taxon>
        <taxon>Dictyobacteraceae</taxon>
        <taxon>Tengunoibacter</taxon>
    </lineage>
</organism>
<dbReference type="EMBL" id="BIFR01000001">
    <property type="protein sequence ID" value="GCE11873.1"/>
    <property type="molecule type" value="Genomic_DNA"/>
</dbReference>
<protein>
    <submittedName>
        <fullName evidence="3">Membrane protein</fullName>
    </submittedName>
</protein>
<dbReference type="InterPro" id="IPR025196">
    <property type="entry name" value="DUF4126"/>
</dbReference>